<reference evidence="3" key="1">
    <citation type="journal article" date="2023" name="Plant J.">
        <title>Genome sequences and population genomics provide insights into the demographic history, inbreeding, and mutation load of two 'living fossil' tree species of Dipteronia.</title>
        <authorList>
            <person name="Feng Y."/>
            <person name="Comes H.P."/>
            <person name="Chen J."/>
            <person name="Zhu S."/>
            <person name="Lu R."/>
            <person name="Zhang X."/>
            <person name="Li P."/>
            <person name="Qiu J."/>
            <person name="Olsen K.M."/>
            <person name="Qiu Y."/>
        </authorList>
    </citation>
    <scope>NUCLEOTIDE SEQUENCE</scope>
    <source>
        <strain evidence="3">KIB01</strain>
    </source>
</reference>
<dbReference type="GO" id="GO:0003676">
    <property type="term" value="F:nucleic acid binding"/>
    <property type="evidence" value="ECO:0007669"/>
    <property type="project" value="InterPro"/>
</dbReference>
<dbReference type="PROSITE" id="PS50158">
    <property type="entry name" value="ZF_CCHC"/>
    <property type="match status" value="1"/>
</dbReference>
<dbReference type="EMBL" id="JANJYI010000007">
    <property type="protein sequence ID" value="KAK2641502.1"/>
    <property type="molecule type" value="Genomic_DNA"/>
</dbReference>
<accession>A0AAD9TT55</accession>
<name>A0AAD9TT55_9ROSI</name>
<feature type="domain" description="CCHC-type" evidence="2">
    <location>
        <begin position="86"/>
        <end position="101"/>
    </location>
</feature>
<dbReference type="InterPro" id="IPR036875">
    <property type="entry name" value="Znf_CCHC_sf"/>
</dbReference>
<evidence type="ECO:0000256" key="1">
    <source>
        <dbReference type="PROSITE-ProRule" id="PRU00047"/>
    </source>
</evidence>
<dbReference type="SUPFAM" id="SSF57756">
    <property type="entry name" value="Retrovirus zinc finger-like domains"/>
    <property type="match status" value="1"/>
</dbReference>
<organism evidence="3 4">
    <name type="scientific">Dipteronia dyeriana</name>
    <dbReference type="NCBI Taxonomy" id="168575"/>
    <lineage>
        <taxon>Eukaryota</taxon>
        <taxon>Viridiplantae</taxon>
        <taxon>Streptophyta</taxon>
        <taxon>Embryophyta</taxon>
        <taxon>Tracheophyta</taxon>
        <taxon>Spermatophyta</taxon>
        <taxon>Magnoliopsida</taxon>
        <taxon>eudicotyledons</taxon>
        <taxon>Gunneridae</taxon>
        <taxon>Pentapetalae</taxon>
        <taxon>rosids</taxon>
        <taxon>malvids</taxon>
        <taxon>Sapindales</taxon>
        <taxon>Sapindaceae</taxon>
        <taxon>Hippocastanoideae</taxon>
        <taxon>Acereae</taxon>
        <taxon>Dipteronia</taxon>
    </lineage>
</organism>
<protein>
    <recommendedName>
        <fullName evidence="2">CCHC-type domain-containing protein</fullName>
    </recommendedName>
</protein>
<keyword evidence="1" id="KW-0863">Zinc-finger</keyword>
<evidence type="ECO:0000259" key="2">
    <source>
        <dbReference type="PROSITE" id="PS50158"/>
    </source>
</evidence>
<dbReference type="Gene3D" id="4.10.60.10">
    <property type="entry name" value="Zinc finger, CCHC-type"/>
    <property type="match status" value="1"/>
</dbReference>
<evidence type="ECO:0000313" key="4">
    <source>
        <dbReference type="Proteomes" id="UP001280121"/>
    </source>
</evidence>
<dbReference type="GO" id="GO:0008270">
    <property type="term" value="F:zinc ion binding"/>
    <property type="evidence" value="ECO:0007669"/>
    <property type="project" value="UniProtKB-KW"/>
</dbReference>
<comment type="caution">
    <text evidence="3">The sequence shown here is derived from an EMBL/GenBank/DDBJ whole genome shotgun (WGS) entry which is preliminary data.</text>
</comment>
<dbReference type="InterPro" id="IPR001878">
    <property type="entry name" value="Znf_CCHC"/>
</dbReference>
<sequence>MPCQAIFRSVERNLDFTSLCLDYYKRHTLIDEYSVPIMPIEHPSIWVVPSDIPERVVLNPISRRQAGRLRAGRHVSSSERTTTQSCRRCGQSGHNTRKCSNTSLINEGPSKVVPQEYHRICSICHSVRHNKQTCPDKDSTVE</sequence>
<dbReference type="SMART" id="SM00343">
    <property type="entry name" value="ZnF_C2HC"/>
    <property type="match status" value="2"/>
</dbReference>
<proteinExistence type="predicted"/>
<keyword evidence="4" id="KW-1185">Reference proteome</keyword>
<keyword evidence="1" id="KW-0862">Zinc</keyword>
<dbReference type="AlphaFoldDB" id="A0AAD9TT55"/>
<dbReference type="Proteomes" id="UP001280121">
    <property type="component" value="Unassembled WGS sequence"/>
</dbReference>
<keyword evidence="1" id="KW-0479">Metal-binding</keyword>
<gene>
    <name evidence="3" type="ORF">Ddye_023265</name>
</gene>
<evidence type="ECO:0000313" key="3">
    <source>
        <dbReference type="EMBL" id="KAK2641502.1"/>
    </source>
</evidence>